<dbReference type="EMBL" id="KN837294">
    <property type="protein sequence ID" value="KIJ28939.1"/>
    <property type="molecule type" value="Genomic_DNA"/>
</dbReference>
<organism evidence="1 2">
    <name type="scientific">Sphaerobolus stellatus (strain SS14)</name>
    <dbReference type="NCBI Taxonomy" id="990650"/>
    <lineage>
        <taxon>Eukaryota</taxon>
        <taxon>Fungi</taxon>
        <taxon>Dikarya</taxon>
        <taxon>Basidiomycota</taxon>
        <taxon>Agaricomycotina</taxon>
        <taxon>Agaricomycetes</taxon>
        <taxon>Phallomycetidae</taxon>
        <taxon>Geastrales</taxon>
        <taxon>Sphaerobolaceae</taxon>
        <taxon>Sphaerobolus</taxon>
    </lineage>
</organism>
<dbReference type="Gene3D" id="3.40.50.720">
    <property type="entry name" value="NAD(P)-binding Rossmann-like Domain"/>
    <property type="match status" value="1"/>
</dbReference>
<dbReference type="InterPro" id="IPR036291">
    <property type="entry name" value="NAD(P)-bd_dom_sf"/>
</dbReference>
<dbReference type="SUPFAM" id="SSF51735">
    <property type="entry name" value="NAD(P)-binding Rossmann-fold domains"/>
    <property type="match status" value="1"/>
</dbReference>
<name>A0A0C9U424_SPHS4</name>
<evidence type="ECO:0000313" key="2">
    <source>
        <dbReference type="Proteomes" id="UP000054279"/>
    </source>
</evidence>
<dbReference type="HOGENOM" id="CLU_202895_0_0_1"/>
<accession>A0A0C9U424</accession>
<gene>
    <name evidence="1" type="ORF">M422DRAFT_269724</name>
</gene>
<feature type="non-terminal residue" evidence="1">
    <location>
        <position position="71"/>
    </location>
</feature>
<keyword evidence="2" id="KW-1185">Reference proteome</keyword>
<reference evidence="1 2" key="1">
    <citation type="submission" date="2014-06" db="EMBL/GenBank/DDBJ databases">
        <title>Evolutionary Origins and Diversification of the Mycorrhizal Mutualists.</title>
        <authorList>
            <consortium name="DOE Joint Genome Institute"/>
            <consortium name="Mycorrhizal Genomics Consortium"/>
            <person name="Kohler A."/>
            <person name="Kuo A."/>
            <person name="Nagy L.G."/>
            <person name="Floudas D."/>
            <person name="Copeland A."/>
            <person name="Barry K.W."/>
            <person name="Cichocki N."/>
            <person name="Veneault-Fourrey C."/>
            <person name="LaButti K."/>
            <person name="Lindquist E.A."/>
            <person name="Lipzen A."/>
            <person name="Lundell T."/>
            <person name="Morin E."/>
            <person name="Murat C."/>
            <person name="Riley R."/>
            <person name="Ohm R."/>
            <person name="Sun H."/>
            <person name="Tunlid A."/>
            <person name="Henrissat B."/>
            <person name="Grigoriev I.V."/>
            <person name="Hibbett D.S."/>
            <person name="Martin F."/>
        </authorList>
    </citation>
    <scope>NUCLEOTIDE SEQUENCE [LARGE SCALE GENOMIC DNA]</scope>
    <source>
        <strain evidence="1 2">SS14</strain>
    </source>
</reference>
<dbReference type="AlphaFoldDB" id="A0A0C9U424"/>
<dbReference type="Proteomes" id="UP000054279">
    <property type="component" value="Unassembled WGS sequence"/>
</dbReference>
<sequence>MSTHAQLQALLAPGFTAPFVSTWRKEVYPAISVDGALANAAKGLRVLVTGGGRGIGRSIALTFARGGASKV</sequence>
<proteinExistence type="predicted"/>
<evidence type="ECO:0000313" key="1">
    <source>
        <dbReference type="EMBL" id="KIJ28939.1"/>
    </source>
</evidence>
<protein>
    <submittedName>
        <fullName evidence="1">Uncharacterized protein</fullName>
    </submittedName>
</protein>